<dbReference type="Gene3D" id="1.10.530.10">
    <property type="match status" value="1"/>
</dbReference>
<protein>
    <recommendedName>
        <fullName evidence="2">N-acetylmuramoyl-L-alanine amidase</fullName>
        <ecNumber evidence="2">3.5.1.28</ecNumber>
    </recommendedName>
</protein>
<dbReference type="GO" id="GO:0009253">
    <property type="term" value="P:peptidoglycan catabolic process"/>
    <property type="evidence" value="ECO:0007669"/>
    <property type="project" value="InterPro"/>
</dbReference>
<feature type="chain" id="PRO_5020895960" description="N-acetylmuramoyl-L-alanine amidase" evidence="5">
    <location>
        <begin position="34"/>
        <end position="464"/>
    </location>
</feature>
<dbReference type="PANTHER" id="PTHR30417">
    <property type="entry name" value="N-ACETYLMURAMOYL-L-ALANINE AMIDASE AMID"/>
    <property type="match status" value="1"/>
</dbReference>
<dbReference type="InterPro" id="IPR051206">
    <property type="entry name" value="NAMLAA_amidase_2"/>
</dbReference>
<dbReference type="Gene3D" id="3.40.80.10">
    <property type="entry name" value="Peptidoglycan recognition protein-like"/>
    <property type="match status" value="1"/>
</dbReference>
<organism evidence="7 8">
    <name type="scientific">Kribbella antibiotica</name>
    <dbReference type="NCBI Taxonomy" id="190195"/>
    <lineage>
        <taxon>Bacteria</taxon>
        <taxon>Bacillati</taxon>
        <taxon>Actinomycetota</taxon>
        <taxon>Actinomycetes</taxon>
        <taxon>Propionibacteriales</taxon>
        <taxon>Kribbellaceae</taxon>
        <taxon>Kribbella</taxon>
    </lineage>
</organism>
<dbReference type="GO" id="GO:0071555">
    <property type="term" value="P:cell wall organization"/>
    <property type="evidence" value="ECO:0007669"/>
    <property type="project" value="UniProtKB-KW"/>
</dbReference>
<keyword evidence="8" id="KW-1185">Reference proteome</keyword>
<evidence type="ECO:0000256" key="5">
    <source>
        <dbReference type="SAM" id="SignalP"/>
    </source>
</evidence>
<dbReference type="GO" id="GO:0008745">
    <property type="term" value="F:N-acetylmuramoyl-L-alanine amidase activity"/>
    <property type="evidence" value="ECO:0007669"/>
    <property type="project" value="UniProtKB-EC"/>
</dbReference>
<comment type="catalytic activity">
    <reaction evidence="1">
        <text>Hydrolyzes the link between N-acetylmuramoyl residues and L-amino acid residues in certain cell-wall glycopeptides.</text>
        <dbReference type="EC" id="3.5.1.28"/>
    </reaction>
</comment>
<evidence type="ECO:0000256" key="1">
    <source>
        <dbReference type="ARBA" id="ARBA00001561"/>
    </source>
</evidence>
<evidence type="ECO:0000256" key="3">
    <source>
        <dbReference type="ARBA" id="ARBA00022801"/>
    </source>
</evidence>
<accession>A0A4V2YPA2</accession>
<dbReference type="InterPro" id="IPR023346">
    <property type="entry name" value="Lysozyme-like_dom_sf"/>
</dbReference>
<comment type="caution">
    <text evidence="7">The sequence shown here is derived from an EMBL/GenBank/DDBJ whole genome shotgun (WGS) entry which is preliminary data.</text>
</comment>
<dbReference type="Proteomes" id="UP000295124">
    <property type="component" value="Unassembled WGS sequence"/>
</dbReference>
<keyword evidence="3" id="KW-0378">Hydrolase</keyword>
<evidence type="ECO:0000256" key="4">
    <source>
        <dbReference type="ARBA" id="ARBA00023316"/>
    </source>
</evidence>
<dbReference type="InterPro" id="IPR002502">
    <property type="entry name" value="Amidase_domain"/>
</dbReference>
<dbReference type="AlphaFoldDB" id="A0A4V2YPA2"/>
<dbReference type="PANTHER" id="PTHR30417:SF1">
    <property type="entry name" value="N-ACETYLMURAMOYL-L-ALANINE AMIDASE AMID"/>
    <property type="match status" value="1"/>
</dbReference>
<evidence type="ECO:0000313" key="7">
    <source>
        <dbReference type="EMBL" id="TDD57557.1"/>
    </source>
</evidence>
<sequence length="464" mass="49807">MGKIARVPVSRFSALLAAAAAGALALSSLPSNAAQPTQPGRPVDLSTAFSNASTKYDVPREVLVGIGYAETHLDGHNGEPSQAGGYGLMHLVSNNKNRTLSDAAKLTGLPVEKLAKDAASNIEGAAAVLDSYADASGLRGAARKDAGRWYESVAKYSHSADGPTARLYTDEVFRIIGAGVRFAGVTVAPKRVTPQLGSYAKVAPLGTQAASSAQAVDYPGAIWNPACSCNYDVGRSVPITTIVIHVTQGQYAGTISWFKDPQAKTSAHYVVRSDDGQVTQMVAEKDKAWHALSANPYSIGIEHEGYVHDATWFTNSMYRASAALTRNIADRRGIPKDRDHIKGHVELPNQTHTDPGPHWNWDYYMQLVNGGNPAPLPDPPTWNFSTWSENVNVRKGPHLRDDKVTVLPGPTRVQVLCQIQGDTVTAEGTTNNWWSKLRDQGGYVSNIYIAHPDAKLPGIDICTS</sequence>
<evidence type="ECO:0000256" key="2">
    <source>
        <dbReference type="ARBA" id="ARBA00011901"/>
    </source>
</evidence>
<reference evidence="7 8" key="1">
    <citation type="submission" date="2019-03" db="EMBL/GenBank/DDBJ databases">
        <title>Draft genome sequences of novel Actinobacteria.</title>
        <authorList>
            <person name="Sahin N."/>
            <person name="Ay H."/>
            <person name="Saygin H."/>
        </authorList>
    </citation>
    <scope>NUCLEOTIDE SEQUENCE [LARGE SCALE GENOMIC DNA]</scope>
    <source>
        <strain evidence="7 8">JCM 13523</strain>
    </source>
</reference>
<gene>
    <name evidence="7" type="ORF">E1263_23050</name>
</gene>
<dbReference type="Gene3D" id="2.30.30.40">
    <property type="entry name" value="SH3 Domains"/>
    <property type="match status" value="1"/>
</dbReference>
<feature type="domain" description="N-acetylmuramoyl-L-alanine amidase" evidence="6">
    <location>
        <begin position="228"/>
        <end position="356"/>
    </location>
</feature>
<dbReference type="EC" id="3.5.1.28" evidence="2"/>
<dbReference type="CDD" id="cd06583">
    <property type="entry name" value="PGRP"/>
    <property type="match status" value="1"/>
</dbReference>
<feature type="signal peptide" evidence="5">
    <location>
        <begin position="1"/>
        <end position="33"/>
    </location>
</feature>
<keyword evidence="5" id="KW-0732">Signal</keyword>
<dbReference type="EMBL" id="SMKX01000071">
    <property type="protein sequence ID" value="TDD57557.1"/>
    <property type="molecule type" value="Genomic_DNA"/>
</dbReference>
<evidence type="ECO:0000259" key="6">
    <source>
        <dbReference type="SMART" id="SM00644"/>
    </source>
</evidence>
<dbReference type="OrthoDB" id="9758772at2"/>
<dbReference type="SMART" id="SM00644">
    <property type="entry name" value="Ami_2"/>
    <property type="match status" value="1"/>
</dbReference>
<dbReference type="FunFam" id="3.40.80.10:FF:000006">
    <property type="entry name" value="N-acetylmuramoyl-L-alanine amidase"/>
    <property type="match status" value="1"/>
</dbReference>
<proteinExistence type="predicted"/>
<keyword evidence="4" id="KW-0961">Cell wall biogenesis/degradation</keyword>
<dbReference type="InterPro" id="IPR036505">
    <property type="entry name" value="Amidase/PGRP_sf"/>
</dbReference>
<dbReference type="SUPFAM" id="SSF55846">
    <property type="entry name" value="N-acetylmuramoyl-L-alanine amidase-like"/>
    <property type="match status" value="1"/>
</dbReference>
<name>A0A4V2YPA2_9ACTN</name>
<dbReference type="GO" id="GO:0009254">
    <property type="term" value="P:peptidoglycan turnover"/>
    <property type="evidence" value="ECO:0007669"/>
    <property type="project" value="TreeGrafter"/>
</dbReference>
<evidence type="ECO:0000313" key="8">
    <source>
        <dbReference type="Proteomes" id="UP000295124"/>
    </source>
</evidence>
<dbReference type="Pfam" id="PF01510">
    <property type="entry name" value="Amidase_2"/>
    <property type="match status" value="1"/>
</dbReference>
<dbReference type="SUPFAM" id="SSF53955">
    <property type="entry name" value="Lysozyme-like"/>
    <property type="match status" value="1"/>
</dbReference>